<protein>
    <submittedName>
        <fullName evidence="4">RNase A-like domain-containing protein</fullName>
    </submittedName>
</protein>
<dbReference type="InterPro" id="IPR057746">
    <property type="entry name" value="CpnT-like_N"/>
</dbReference>
<feature type="domain" description="Bacterial CdiA-CT RNAse A" evidence="2">
    <location>
        <begin position="351"/>
        <end position="459"/>
    </location>
</feature>
<evidence type="ECO:0000313" key="4">
    <source>
        <dbReference type="EMBL" id="MFD1947837.1"/>
    </source>
</evidence>
<organism evidence="4 5">
    <name type="scientific">Nocardioides aestuarii</name>
    <dbReference type="NCBI Taxonomy" id="252231"/>
    <lineage>
        <taxon>Bacteria</taxon>
        <taxon>Bacillati</taxon>
        <taxon>Actinomycetota</taxon>
        <taxon>Actinomycetes</taxon>
        <taxon>Propionibacteriales</taxon>
        <taxon>Nocardioidaceae</taxon>
        <taxon>Nocardioides</taxon>
    </lineage>
</organism>
<dbReference type="Pfam" id="PF25547">
    <property type="entry name" value="WXG100_2"/>
    <property type="match status" value="1"/>
</dbReference>
<keyword evidence="5" id="KW-1185">Reference proteome</keyword>
<feature type="region of interest" description="Disordered" evidence="1">
    <location>
        <begin position="106"/>
        <end position="131"/>
    </location>
</feature>
<dbReference type="InterPro" id="IPR041436">
    <property type="entry name" value="RNAse_A_bac"/>
</dbReference>
<feature type="compositionally biased region" description="Low complexity" evidence="1">
    <location>
        <begin position="111"/>
        <end position="130"/>
    </location>
</feature>
<dbReference type="Pfam" id="PF18431">
    <property type="entry name" value="RNAse_A_bac"/>
    <property type="match status" value="1"/>
</dbReference>
<comment type="caution">
    <text evidence="4">The sequence shown here is derived from an EMBL/GenBank/DDBJ whole genome shotgun (WGS) entry which is preliminary data.</text>
</comment>
<dbReference type="CDD" id="cd20684">
    <property type="entry name" value="CdiA-CT_Yk_RNaseA-like"/>
    <property type="match status" value="1"/>
</dbReference>
<gene>
    <name evidence="4" type="ORF">ACFSDE_13640</name>
</gene>
<accession>A0ABW4TMB4</accession>
<proteinExistence type="predicted"/>
<reference evidence="5" key="1">
    <citation type="journal article" date="2019" name="Int. J. Syst. Evol. Microbiol.">
        <title>The Global Catalogue of Microorganisms (GCM) 10K type strain sequencing project: providing services to taxonomists for standard genome sequencing and annotation.</title>
        <authorList>
            <consortium name="The Broad Institute Genomics Platform"/>
            <consortium name="The Broad Institute Genome Sequencing Center for Infectious Disease"/>
            <person name="Wu L."/>
            <person name="Ma J."/>
        </authorList>
    </citation>
    <scope>NUCLEOTIDE SEQUENCE [LARGE SCALE GENOMIC DNA]</scope>
    <source>
        <strain evidence="5">CGMCC 1.12477</strain>
    </source>
</reference>
<evidence type="ECO:0000313" key="5">
    <source>
        <dbReference type="Proteomes" id="UP001597351"/>
    </source>
</evidence>
<evidence type="ECO:0000259" key="2">
    <source>
        <dbReference type="Pfam" id="PF18431"/>
    </source>
</evidence>
<dbReference type="EMBL" id="JBHUGD010000003">
    <property type="protein sequence ID" value="MFD1947837.1"/>
    <property type="molecule type" value="Genomic_DNA"/>
</dbReference>
<evidence type="ECO:0000259" key="3">
    <source>
        <dbReference type="Pfam" id="PF25547"/>
    </source>
</evidence>
<sequence>MILAVDEVGYADAVEAFRSANHAAASLTSRLAADLAATGAMAGTDSGAEEFAAAYDGAAGETVAGLGDAARALDTVGRTTAACDTRHRDSERAAIIPGAVVDPGCAPPPADSWLTPLPSTPPSSLGGDSPALSDQENWILDQVGGILWPDGSPERLRAAAAAWRRTAEALPGLASTCTVAGDALATQRSPEIPLALAATDELRAGLLSLADQCGSLATQCDAYATAIETAHAALRALLTEILMMVVEGMVVSAVLGAVSLGAGAAAGTAAIAVRIAAKAPRFHQILSVLRAARTGYTTAIRTTHTAAAAARARLARFLRVPARGERGAFQVVPGRFRRRTGWLDEQERAGGHVIKEHVGRSADDLAARAATSRGGRASTFANQEAAERFIGRALDRSPREIEEWLGSTRFKKVIDVEFGRPTGVTVVRDGSSESATGVRLVLYRDASMPDGYRVHTAFPN</sequence>
<dbReference type="Proteomes" id="UP001597351">
    <property type="component" value="Unassembled WGS sequence"/>
</dbReference>
<evidence type="ECO:0000256" key="1">
    <source>
        <dbReference type="SAM" id="MobiDB-lite"/>
    </source>
</evidence>
<name>A0ABW4TMB4_9ACTN</name>
<feature type="domain" description="Outer membrane channel protein CpnT-like N-terminal" evidence="3">
    <location>
        <begin position="137"/>
        <end position="269"/>
    </location>
</feature>
<dbReference type="RefSeq" id="WP_343919302.1">
    <property type="nucleotide sequence ID" value="NZ_BAAAJT010000002.1"/>
</dbReference>